<organism evidence="3 4">
    <name type="scientific">Cohnella rhizosphaerae</name>
    <dbReference type="NCBI Taxonomy" id="1457232"/>
    <lineage>
        <taxon>Bacteria</taxon>
        <taxon>Bacillati</taxon>
        <taxon>Bacillota</taxon>
        <taxon>Bacilli</taxon>
        <taxon>Bacillales</taxon>
        <taxon>Paenibacillaceae</taxon>
        <taxon>Cohnella</taxon>
    </lineage>
</organism>
<dbReference type="InterPro" id="IPR050490">
    <property type="entry name" value="Bact_solute-bd_prot1"/>
</dbReference>
<keyword evidence="4" id="KW-1185">Reference proteome</keyword>
<name>A0A9X4QT27_9BACL</name>
<proteinExistence type="predicted"/>
<feature type="chain" id="PRO_5040801754" description="Extracellular solute-binding protein" evidence="2">
    <location>
        <begin position="24"/>
        <end position="575"/>
    </location>
</feature>
<feature type="region of interest" description="Disordered" evidence="1">
    <location>
        <begin position="34"/>
        <end position="57"/>
    </location>
</feature>
<dbReference type="PANTHER" id="PTHR43649:SF17">
    <property type="entry name" value="ABC TRANSPORTER SOLUTE BINDING PROTEIN-SUGAR TRANSPORT"/>
    <property type="match status" value="1"/>
</dbReference>
<evidence type="ECO:0008006" key="5">
    <source>
        <dbReference type="Google" id="ProtNLM"/>
    </source>
</evidence>
<feature type="signal peptide" evidence="2">
    <location>
        <begin position="1"/>
        <end position="23"/>
    </location>
</feature>
<sequence length="575" mass="64058">MRSIKKGKGTVALSLAAMLAVLAGCSGNGDNNANAGSEAAGTSSAQTTSSASAPASQASGDPLAFKLWLGWTATINNDSLVQKYWREKEPGVDVKLEATQGDALTALNLNINTGGFDDAAIFSRNDTVKSAMGRSNQIMSLEQYFDMPDQYPGLASIPKQYLDRMKDKDGHIWSLPAWFDQNPSDPWPGWSSLAWTVRTDVVEKAGMKLEDLSTLDGVETFLKKAAEQKDASGKALLPMSFLMDTNDTAGWNDENAILTAFGVSTSGKGVAKKGDDFVFTFDDPQYKAAYQWMNKLYREKLIDPEVVTDKKERYKEKNKSGRVALNVGSFFNIDTTLWETLDGPTEPGWYYQVIPFPKVPGVDQVGTNQVVNPYPGYDVYISKKTKNLDAILKFFDYTLAPKPEQQQVINEGPAGLYWDWIDQPLGKWKYIDDNYKADRNSGDVARKAKVTPELYMTSSYNNKWYPWWNSEVDKAGAAKTPAFTEAVGKMGGVRAAHNYDLLTPKEGGTWEKYAPEIENLRKEYRAKLLMSKDDAQFESTWKAFQDALEKRAHWSEMKAEWLETYKADVAANGEF</sequence>
<reference evidence="3" key="1">
    <citation type="submission" date="2022-10" db="EMBL/GenBank/DDBJ databases">
        <title>Comparative genomic analysis of Cohnella hashimotonis sp. nov., isolated from the International Space Station.</title>
        <authorList>
            <person name="Simpson A."/>
            <person name="Venkateswaran K."/>
        </authorList>
    </citation>
    <scope>NUCLEOTIDE SEQUENCE</scope>
    <source>
        <strain evidence="3">DSM 28161</strain>
    </source>
</reference>
<gene>
    <name evidence="3" type="ORF">OMP40_07625</name>
</gene>
<evidence type="ECO:0000313" key="4">
    <source>
        <dbReference type="Proteomes" id="UP001153404"/>
    </source>
</evidence>
<evidence type="ECO:0000256" key="2">
    <source>
        <dbReference type="SAM" id="SignalP"/>
    </source>
</evidence>
<evidence type="ECO:0000256" key="1">
    <source>
        <dbReference type="SAM" id="MobiDB-lite"/>
    </source>
</evidence>
<dbReference type="PANTHER" id="PTHR43649">
    <property type="entry name" value="ARABINOSE-BINDING PROTEIN-RELATED"/>
    <property type="match status" value="1"/>
</dbReference>
<evidence type="ECO:0000313" key="3">
    <source>
        <dbReference type="EMBL" id="MDG0809262.1"/>
    </source>
</evidence>
<protein>
    <recommendedName>
        <fullName evidence="5">Extracellular solute-binding protein</fullName>
    </recommendedName>
</protein>
<dbReference type="PROSITE" id="PS51257">
    <property type="entry name" value="PROKAR_LIPOPROTEIN"/>
    <property type="match status" value="1"/>
</dbReference>
<keyword evidence="2" id="KW-0732">Signal</keyword>
<dbReference type="Proteomes" id="UP001153404">
    <property type="component" value="Unassembled WGS sequence"/>
</dbReference>
<dbReference type="AlphaFoldDB" id="A0A9X4QT27"/>
<comment type="caution">
    <text evidence="3">The sequence shown here is derived from an EMBL/GenBank/DDBJ whole genome shotgun (WGS) entry which is preliminary data.</text>
</comment>
<dbReference type="SUPFAM" id="SSF53850">
    <property type="entry name" value="Periplasmic binding protein-like II"/>
    <property type="match status" value="1"/>
</dbReference>
<dbReference type="RefSeq" id="WP_277530472.1">
    <property type="nucleotide sequence ID" value="NZ_JAPDIA010000003.1"/>
</dbReference>
<accession>A0A9X4QT27</accession>
<dbReference type="EMBL" id="JAPDIA010000003">
    <property type="protein sequence ID" value="MDG0809262.1"/>
    <property type="molecule type" value="Genomic_DNA"/>
</dbReference>
<dbReference type="Gene3D" id="3.40.190.10">
    <property type="entry name" value="Periplasmic binding protein-like II"/>
    <property type="match status" value="2"/>
</dbReference>